<comment type="caution">
    <text evidence="8">The sequence shown here is derived from an EMBL/GenBank/DDBJ whole genome shotgun (WGS) entry which is preliminary data.</text>
</comment>
<dbReference type="GO" id="GO:0020037">
    <property type="term" value="F:heme binding"/>
    <property type="evidence" value="ECO:0007669"/>
    <property type="project" value="InterPro"/>
</dbReference>
<name>A0A9W9CV81_9PEZI</name>
<dbReference type="InterPro" id="IPR002401">
    <property type="entry name" value="Cyt_P450_E_grp-I"/>
</dbReference>
<organism evidence="8 9">
    <name type="scientific">Gnomoniopsis smithogilvyi</name>
    <dbReference type="NCBI Taxonomy" id="1191159"/>
    <lineage>
        <taxon>Eukaryota</taxon>
        <taxon>Fungi</taxon>
        <taxon>Dikarya</taxon>
        <taxon>Ascomycota</taxon>
        <taxon>Pezizomycotina</taxon>
        <taxon>Sordariomycetes</taxon>
        <taxon>Sordariomycetidae</taxon>
        <taxon>Diaporthales</taxon>
        <taxon>Gnomoniaceae</taxon>
        <taxon>Gnomoniopsis</taxon>
    </lineage>
</organism>
<comment type="similarity">
    <text evidence="1 7">Belongs to the cytochrome P450 family.</text>
</comment>
<dbReference type="InterPro" id="IPR017972">
    <property type="entry name" value="Cyt_P450_CS"/>
</dbReference>
<dbReference type="InterPro" id="IPR001128">
    <property type="entry name" value="Cyt_P450"/>
</dbReference>
<dbReference type="GO" id="GO:0005506">
    <property type="term" value="F:iron ion binding"/>
    <property type="evidence" value="ECO:0007669"/>
    <property type="project" value="InterPro"/>
</dbReference>
<proteinExistence type="inferred from homology"/>
<dbReference type="InterPro" id="IPR036396">
    <property type="entry name" value="Cyt_P450_sf"/>
</dbReference>
<reference evidence="8" key="1">
    <citation type="submission" date="2022-10" db="EMBL/GenBank/DDBJ databases">
        <title>Tapping the CABI collections for fungal endophytes: first genome assemblies for Collariella, Neodidymelliopsis, Ascochyta clinopodiicola, Didymella pomorum, Didymosphaeria variabile, Neocosmospora piperis and Neocucurbitaria cava.</title>
        <authorList>
            <person name="Hill R."/>
        </authorList>
    </citation>
    <scope>NUCLEOTIDE SEQUENCE</scope>
    <source>
        <strain evidence="8">IMI 355082</strain>
    </source>
</reference>
<keyword evidence="4 6" id="KW-0408">Iron</keyword>
<dbReference type="Pfam" id="PF00067">
    <property type="entry name" value="p450"/>
    <property type="match status" value="1"/>
</dbReference>
<keyword evidence="9" id="KW-1185">Reference proteome</keyword>
<dbReference type="GO" id="GO:0004497">
    <property type="term" value="F:monooxygenase activity"/>
    <property type="evidence" value="ECO:0007669"/>
    <property type="project" value="UniProtKB-KW"/>
</dbReference>
<feature type="binding site" description="axial binding residue" evidence="6">
    <location>
        <position position="336"/>
    </location>
    <ligand>
        <name>heme</name>
        <dbReference type="ChEBI" id="CHEBI:30413"/>
    </ligand>
    <ligandPart>
        <name>Fe</name>
        <dbReference type="ChEBI" id="CHEBI:18248"/>
    </ligandPart>
</feature>
<dbReference type="Gene3D" id="1.10.630.10">
    <property type="entry name" value="Cytochrome P450"/>
    <property type="match status" value="1"/>
</dbReference>
<evidence type="ECO:0000256" key="5">
    <source>
        <dbReference type="ARBA" id="ARBA00023033"/>
    </source>
</evidence>
<evidence type="ECO:0000256" key="1">
    <source>
        <dbReference type="ARBA" id="ARBA00010617"/>
    </source>
</evidence>
<dbReference type="GO" id="GO:0016705">
    <property type="term" value="F:oxidoreductase activity, acting on paired donors, with incorporation or reduction of molecular oxygen"/>
    <property type="evidence" value="ECO:0007669"/>
    <property type="project" value="InterPro"/>
</dbReference>
<dbReference type="PROSITE" id="PS00086">
    <property type="entry name" value="CYTOCHROME_P450"/>
    <property type="match status" value="1"/>
</dbReference>
<evidence type="ECO:0000256" key="2">
    <source>
        <dbReference type="ARBA" id="ARBA00022723"/>
    </source>
</evidence>
<dbReference type="Proteomes" id="UP001140453">
    <property type="component" value="Unassembled WGS sequence"/>
</dbReference>
<sequence length="429" mass="49068">MKELSGGNNRVTFMPYGEEWRLIRKIYHNTLDVEAADSYVPYQDLESKQLLADLLGSPDSFEDHIKRYTHSQTTQIVFGFRTISVHDPNLKQFFRSFEEVIVAAQGTSAALLDLFPILRRLPEFCLPMKQRAKRLHRAEEMLYGGHWSKAKAKIEKGTLKSCFCFDLYKAQEEYGFSDKLASYISGVQLEGGTDTSVAQLLGFVLAMVLFPDVQRTAQREIDRVCGDRLPTIHDESSLPYIRGCVKETFRWFPTAVLGLPHATTRDDEYQGYHIPKDATILMNVWALHQNPERYPEPAEFNPLRFINDKQTSSEAATNPDISQRDHFVFGVGRRICPGMNIADRSLFLAISRLLWAFRFERAVDEYGKDIVPEARAVTQASLVQPLPFRAGIVPRSDMHAEMIKKQWKQSQDLLDEEGQWLAPSESLQP</sequence>
<evidence type="ECO:0000256" key="3">
    <source>
        <dbReference type="ARBA" id="ARBA00023002"/>
    </source>
</evidence>
<evidence type="ECO:0000313" key="8">
    <source>
        <dbReference type="EMBL" id="KAJ4389793.1"/>
    </source>
</evidence>
<dbReference type="EMBL" id="JAPEVB010000004">
    <property type="protein sequence ID" value="KAJ4389793.1"/>
    <property type="molecule type" value="Genomic_DNA"/>
</dbReference>
<keyword evidence="5 7" id="KW-0503">Monooxygenase</keyword>
<keyword evidence="6 7" id="KW-0349">Heme</keyword>
<dbReference type="SUPFAM" id="SSF48264">
    <property type="entry name" value="Cytochrome P450"/>
    <property type="match status" value="1"/>
</dbReference>
<evidence type="ECO:0000256" key="7">
    <source>
        <dbReference type="RuleBase" id="RU000461"/>
    </source>
</evidence>
<protein>
    <recommendedName>
        <fullName evidence="10">Cytochrome P450</fullName>
    </recommendedName>
</protein>
<evidence type="ECO:0000313" key="9">
    <source>
        <dbReference type="Proteomes" id="UP001140453"/>
    </source>
</evidence>
<comment type="cofactor">
    <cofactor evidence="6">
        <name>heme</name>
        <dbReference type="ChEBI" id="CHEBI:30413"/>
    </cofactor>
</comment>
<dbReference type="OrthoDB" id="1055148at2759"/>
<dbReference type="PANTHER" id="PTHR46300">
    <property type="entry name" value="P450, PUTATIVE (EUROFUNG)-RELATED-RELATED"/>
    <property type="match status" value="1"/>
</dbReference>
<dbReference type="CDD" id="cd11065">
    <property type="entry name" value="CYP64-like"/>
    <property type="match status" value="1"/>
</dbReference>
<dbReference type="PRINTS" id="PR00463">
    <property type="entry name" value="EP450I"/>
</dbReference>
<keyword evidence="2 6" id="KW-0479">Metal-binding</keyword>
<gene>
    <name evidence="8" type="ORF">N0V93_007265</name>
</gene>
<dbReference type="PANTHER" id="PTHR46300:SF2">
    <property type="entry name" value="CYTOCHROME P450 MONOOXYGENASE ALNH-RELATED"/>
    <property type="match status" value="1"/>
</dbReference>
<dbReference type="AlphaFoldDB" id="A0A9W9CV81"/>
<evidence type="ECO:0008006" key="10">
    <source>
        <dbReference type="Google" id="ProtNLM"/>
    </source>
</evidence>
<evidence type="ECO:0000256" key="4">
    <source>
        <dbReference type="ARBA" id="ARBA00023004"/>
    </source>
</evidence>
<accession>A0A9W9CV81</accession>
<evidence type="ECO:0000256" key="6">
    <source>
        <dbReference type="PIRSR" id="PIRSR602401-1"/>
    </source>
</evidence>
<keyword evidence="3 7" id="KW-0560">Oxidoreductase</keyword>
<dbReference type="InterPro" id="IPR050364">
    <property type="entry name" value="Cytochrome_P450_fung"/>
</dbReference>